<proteinExistence type="predicted"/>
<dbReference type="EMBL" id="RBNL01001433">
    <property type="protein sequence ID" value="RML89635.1"/>
    <property type="molecule type" value="Genomic_DNA"/>
</dbReference>
<name>A0A3M2ZNN1_PSEYM</name>
<evidence type="ECO:0000256" key="1">
    <source>
        <dbReference type="SAM" id="MobiDB-lite"/>
    </source>
</evidence>
<organism evidence="2 3">
    <name type="scientific">Pseudomonas syringae pv. maculicola</name>
    <dbReference type="NCBI Taxonomy" id="59511"/>
    <lineage>
        <taxon>Bacteria</taxon>
        <taxon>Pseudomonadati</taxon>
        <taxon>Pseudomonadota</taxon>
        <taxon>Gammaproteobacteria</taxon>
        <taxon>Pseudomonadales</taxon>
        <taxon>Pseudomonadaceae</taxon>
        <taxon>Pseudomonas</taxon>
    </lineage>
</organism>
<feature type="region of interest" description="Disordered" evidence="1">
    <location>
        <begin position="22"/>
        <end position="52"/>
    </location>
</feature>
<dbReference type="AlphaFoldDB" id="A0A3M2ZNN1"/>
<sequence length="52" mass="5843">MKRRGGMSLFWVERKITRPLMTKKISTPTAPLDTKSSPIGPPALKSKKICMK</sequence>
<gene>
    <name evidence="2" type="ORF">APX70_200589</name>
</gene>
<accession>A0A3M2ZNN1</accession>
<comment type="caution">
    <text evidence="2">The sequence shown here is derived from an EMBL/GenBank/DDBJ whole genome shotgun (WGS) entry which is preliminary data.</text>
</comment>
<evidence type="ECO:0000313" key="3">
    <source>
        <dbReference type="Proteomes" id="UP000282378"/>
    </source>
</evidence>
<evidence type="ECO:0000313" key="2">
    <source>
        <dbReference type="EMBL" id="RML89635.1"/>
    </source>
</evidence>
<dbReference type="Proteomes" id="UP000282378">
    <property type="component" value="Unassembled WGS sequence"/>
</dbReference>
<protein>
    <submittedName>
        <fullName evidence="2">Uncharacterized protein</fullName>
    </submittedName>
</protein>
<feature type="compositionally biased region" description="Polar residues" evidence="1">
    <location>
        <begin position="24"/>
        <end position="37"/>
    </location>
</feature>
<reference evidence="2 3" key="1">
    <citation type="submission" date="2018-08" db="EMBL/GenBank/DDBJ databases">
        <title>Recombination of ecologically and evolutionarily significant loci maintains genetic cohesion in the Pseudomonas syringae species complex.</title>
        <authorList>
            <person name="Dillon M."/>
            <person name="Thakur S."/>
            <person name="Almeida R.N.D."/>
            <person name="Weir B.S."/>
            <person name="Guttman D.S."/>
        </authorList>
    </citation>
    <scope>NUCLEOTIDE SEQUENCE [LARGE SCALE GENOMIC DNA]</scope>
    <source>
        <strain evidence="2 3">88_10</strain>
    </source>
</reference>